<dbReference type="SUPFAM" id="SSF52540">
    <property type="entry name" value="P-loop containing nucleoside triphosphate hydrolases"/>
    <property type="match status" value="1"/>
</dbReference>
<dbReference type="AlphaFoldDB" id="A0A494RC82"/>
<dbReference type="GO" id="GO:0005524">
    <property type="term" value="F:ATP binding"/>
    <property type="evidence" value="ECO:0007669"/>
    <property type="project" value="UniProtKB-KW"/>
</dbReference>
<keyword evidence="1" id="KW-0547">Nucleotide-binding</keyword>
<evidence type="ECO:0000256" key="2">
    <source>
        <dbReference type="ARBA" id="ARBA00022840"/>
    </source>
</evidence>
<dbReference type="EMBL" id="CP032707">
    <property type="protein sequence ID" value="AYG93927.1"/>
    <property type="molecule type" value="Genomic_DNA"/>
</dbReference>
<gene>
    <name evidence="3" type="ORF">D8I30_01045</name>
</gene>
<dbReference type="InterPro" id="IPR027417">
    <property type="entry name" value="P-loop_NTPase"/>
</dbReference>
<reference evidence="3 4" key="1">
    <citation type="submission" date="2018-10" db="EMBL/GenBank/DDBJ databases">
        <title>Complete genome sequence of Brevundimonas naejangsanensis BRV3.</title>
        <authorList>
            <person name="Berrios L."/>
            <person name="Ely B."/>
        </authorList>
    </citation>
    <scope>NUCLEOTIDE SEQUENCE [LARGE SCALE GENOMIC DNA]</scope>
    <source>
        <strain evidence="3 4">BRV3</strain>
    </source>
</reference>
<sequence>MDGALGDSGLHMVAGLFPHAAFVPLGAEWPSTPPPGLDFIIAAVDGGSATEVEAARARILATRHIGIIVVLRQADVITTRQLIRDGAVDVLPAPVSEAALALSLERLLGVGEARPQGKRDNQVVAVIKAGGGVGATALTVQVGAILAGRRAGDVCVADLDLQFGCAGLYLDIHDAVSLTDCMAAGGEIADVPLGAALARHANGLRVLVGPREVTPLEALSSKQIDALLAGLRRDFALTLLDMPSVWTAWTNRALQLADRIVVVTALSVPHIHLLRRQLAVIAKQGLSDRPLTLVLNAVSPEQTAALSVRAAEHALGRPFDLCLPQDGAMDVAVNQGVELSSIRRGTRLEKALGQFADILHAPMRLTAES</sequence>
<dbReference type="SUPFAM" id="SSF52172">
    <property type="entry name" value="CheY-like"/>
    <property type="match status" value="1"/>
</dbReference>
<name>A0A494RC82_9CAUL</name>
<dbReference type="Proteomes" id="UP000276984">
    <property type="component" value="Chromosome"/>
</dbReference>
<dbReference type="InterPro" id="IPR050625">
    <property type="entry name" value="ParA/MinD_ATPase"/>
</dbReference>
<organism evidence="3 4">
    <name type="scientific">Brevundimonas naejangsanensis</name>
    <dbReference type="NCBI Taxonomy" id="588932"/>
    <lineage>
        <taxon>Bacteria</taxon>
        <taxon>Pseudomonadati</taxon>
        <taxon>Pseudomonadota</taxon>
        <taxon>Alphaproteobacteria</taxon>
        <taxon>Caulobacterales</taxon>
        <taxon>Caulobacteraceae</taxon>
        <taxon>Brevundimonas</taxon>
    </lineage>
</organism>
<dbReference type="GO" id="GO:0009898">
    <property type="term" value="C:cytoplasmic side of plasma membrane"/>
    <property type="evidence" value="ECO:0007669"/>
    <property type="project" value="TreeGrafter"/>
</dbReference>
<dbReference type="PANTHER" id="PTHR43384:SF6">
    <property type="entry name" value="SEPTUM SITE-DETERMINING PROTEIN MIND HOMOLOG, CHLOROPLASTIC"/>
    <property type="match status" value="1"/>
</dbReference>
<evidence type="ECO:0000313" key="4">
    <source>
        <dbReference type="Proteomes" id="UP000276984"/>
    </source>
</evidence>
<dbReference type="GO" id="GO:0051782">
    <property type="term" value="P:negative regulation of cell division"/>
    <property type="evidence" value="ECO:0007669"/>
    <property type="project" value="TreeGrafter"/>
</dbReference>
<dbReference type="GO" id="GO:0005829">
    <property type="term" value="C:cytosol"/>
    <property type="evidence" value="ECO:0007669"/>
    <property type="project" value="TreeGrafter"/>
</dbReference>
<keyword evidence="4" id="KW-1185">Reference proteome</keyword>
<keyword evidence="2" id="KW-0067">ATP-binding</keyword>
<evidence type="ECO:0008006" key="5">
    <source>
        <dbReference type="Google" id="ProtNLM"/>
    </source>
</evidence>
<evidence type="ECO:0000256" key="1">
    <source>
        <dbReference type="ARBA" id="ARBA00022741"/>
    </source>
</evidence>
<dbReference type="Gene3D" id="3.40.50.300">
    <property type="entry name" value="P-loop containing nucleotide triphosphate hydrolases"/>
    <property type="match status" value="1"/>
</dbReference>
<accession>A0A494RC82</accession>
<protein>
    <recommendedName>
        <fullName evidence="5">Pilus assembly protein CpaE</fullName>
    </recommendedName>
</protein>
<dbReference type="OrthoDB" id="9783172at2"/>
<dbReference type="InterPro" id="IPR011006">
    <property type="entry name" value="CheY-like_superfamily"/>
</dbReference>
<dbReference type="GO" id="GO:0016887">
    <property type="term" value="F:ATP hydrolysis activity"/>
    <property type="evidence" value="ECO:0007669"/>
    <property type="project" value="TreeGrafter"/>
</dbReference>
<proteinExistence type="predicted"/>
<evidence type="ECO:0000313" key="3">
    <source>
        <dbReference type="EMBL" id="AYG93927.1"/>
    </source>
</evidence>
<dbReference type="PANTHER" id="PTHR43384">
    <property type="entry name" value="SEPTUM SITE-DETERMINING PROTEIN MIND HOMOLOG, CHLOROPLASTIC-RELATED"/>
    <property type="match status" value="1"/>
</dbReference>